<dbReference type="AlphaFoldDB" id="A0A0H5Q1Z7"/>
<evidence type="ECO:0000313" key="1">
    <source>
        <dbReference type="EMBL" id="CRY95439.1"/>
    </source>
</evidence>
<keyword evidence="1" id="KW-0614">Plasmid</keyword>
<dbReference type="EMBL" id="LN853253">
    <property type="protein sequence ID" value="CRY95439.1"/>
    <property type="molecule type" value="Genomic_DNA"/>
</dbReference>
<organism evidence="1">
    <name type="scientific">uncultured prokaryote</name>
    <dbReference type="NCBI Taxonomy" id="198431"/>
    <lineage>
        <taxon>unclassified sequences</taxon>
        <taxon>environmental samples</taxon>
    </lineage>
</organism>
<geneLocation type="plasmid" evidence="1">
    <name>pRGRH0626</name>
</geneLocation>
<proteinExistence type="predicted"/>
<protein>
    <submittedName>
        <fullName evidence="1">Uncharacterized protein</fullName>
    </submittedName>
</protein>
<reference evidence="1" key="2">
    <citation type="submission" date="2015-07" db="EMBL/GenBank/DDBJ databases">
        <title>Plasmids, circular viruses and viroids from rat gut.</title>
        <authorList>
            <person name="Jorgensen T.J."/>
            <person name="Hansen M.A."/>
            <person name="Xu Z."/>
            <person name="Tabak M.A."/>
            <person name="Sorensen S.J."/>
            <person name="Hansen L.H."/>
        </authorList>
    </citation>
    <scope>NUCLEOTIDE SEQUENCE</scope>
    <source>
        <plasmid evidence="1">pRGRH0626</plasmid>
    </source>
</reference>
<name>A0A0H5Q1Z7_9ZZZZ</name>
<sequence>MMRFEVPQLSEAVGVPVTFATLKDAKRAARRYGFHAIWEVEGTIAPVLAGRIWGFNGRSWEVIEDTGVCTCGACATIH</sequence>
<accession>A0A0H5Q1Z7</accession>
<reference evidence="1" key="1">
    <citation type="submission" date="2015-06" db="EMBL/GenBank/DDBJ databases">
        <authorList>
            <person name="Joergensen T."/>
        </authorList>
    </citation>
    <scope>NUCLEOTIDE SEQUENCE</scope>
    <source>
        <plasmid evidence="1">pRGRH0626</plasmid>
    </source>
</reference>